<proteinExistence type="predicted"/>
<dbReference type="PANTHER" id="PTHR30136:SF35">
    <property type="entry name" value="HTH-TYPE TRANSCRIPTIONAL REGULATOR RV1719"/>
    <property type="match status" value="1"/>
</dbReference>
<feature type="domain" description="IclR-ED" evidence="5">
    <location>
        <begin position="71"/>
        <end position="258"/>
    </location>
</feature>
<dbReference type="PROSITE" id="PS51078">
    <property type="entry name" value="ICLR_ED"/>
    <property type="match status" value="1"/>
</dbReference>
<dbReference type="PROSITE" id="PS51077">
    <property type="entry name" value="HTH_ICLR"/>
    <property type="match status" value="1"/>
</dbReference>
<sequence length="270" mass="28547">MDQPRRSEPSPVRSVVRALKLLKAVGEGVRSTGQLQKAADVPGPTAVRLLNSLESEGFVSRGADGYGPGPAIIRMFLALEPDSLVWRLIKSAVAELNERTGETSLFMVESNGMRECLAVGETKDQIRRVVPVGGRFPLHQGASGIMLLAHGLLKKTLPSITDADGNYETRSGGPRPVADLVADCERALRDGVVESVGKESWGVASPVLSNGALIGVLSVSAPAFRYSPERLAAFREVCLDVTTRTNDMLTRVASGLGSPDAPGDDSLTAS</sequence>
<organism evidence="6 7">
    <name type="scientific">Pseudonocardia humida</name>
    <dbReference type="NCBI Taxonomy" id="2800819"/>
    <lineage>
        <taxon>Bacteria</taxon>
        <taxon>Bacillati</taxon>
        <taxon>Actinomycetota</taxon>
        <taxon>Actinomycetes</taxon>
        <taxon>Pseudonocardiales</taxon>
        <taxon>Pseudonocardiaceae</taxon>
        <taxon>Pseudonocardia</taxon>
    </lineage>
</organism>
<dbReference type="SMART" id="SM00346">
    <property type="entry name" value="HTH_ICLR"/>
    <property type="match status" value="1"/>
</dbReference>
<gene>
    <name evidence="6" type="ORF">KDL28_32005</name>
</gene>
<accession>A0ABT1A9T2</accession>
<keyword evidence="3" id="KW-0804">Transcription</keyword>
<keyword evidence="1" id="KW-0805">Transcription regulation</keyword>
<comment type="caution">
    <text evidence="6">The sequence shown here is derived from an EMBL/GenBank/DDBJ whole genome shotgun (WGS) entry which is preliminary data.</text>
</comment>
<dbReference type="InterPro" id="IPR050707">
    <property type="entry name" value="HTH_MetabolicPath_Reg"/>
</dbReference>
<dbReference type="SUPFAM" id="SSF46785">
    <property type="entry name" value="Winged helix' DNA-binding domain"/>
    <property type="match status" value="1"/>
</dbReference>
<keyword evidence="7" id="KW-1185">Reference proteome</keyword>
<dbReference type="InterPro" id="IPR005471">
    <property type="entry name" value="Tscrpt_reg_IclR_N"/>
</dbReference>
<dbReference type="InterPro" id="IPR036388">
    <property type="entry name" value="WH-like_DNA-bd_sf"/>
</dbReference>
<protein>
    <submittedName>
        <fullName evidence="6">Helix-turn-helix domain-containing protein</fullName>
    </submittedName>
</protein>
<evidence type="ECO:0000313" key="7">
    <source>
        <dbReference type="Proteomes" id="UP001165283"/>
    </source>
</evidence>
<feature type="domain" description="HTH iclR-type" evidence="4">
    <location>
        <begin position="12"/>
        <end position="70"/>
    </location>
</feature>
<evidence type="ECO:0000259" key="4">
    <source>
        <dbReference type="PROSITE" id="PS51077"/>
    </source>
</evidence>
<dbReference type="RefSeq" id="WP_252444631.1">
    <property type="nucleotide sequence ID" value="NZ_JAGSOV010000070.1"/>
</dbReference>
<reference evidence="6" key="1">
    <citation type="submission" date="2021-04" db="EMBL/GenBank/DDBJ databases">
        <title>Pseudonocardia sp. nov., isolated from sandy soil of mangrove forest.</title>
        <authorList>
            <person name="Zan Z."/>
            <person name="Huang R."/>
            <person name="Liu W."/>
        </authorList>
    </citation>
    <scope>NUCLEOTIDE SEQUENCE</scope>
    <source>
        <strain evidence="6">S2-4</strain>
    </source>
</reference>
<dbReference type="Proteomes" id="UP001165283">
    <property type="component" value="Unassembled WGS sequence"/>
</dbReference>
<dbReference type="SUPFAM" id="SSF55781">
    <property type="entry name" value="GAF domain-like"/>
    <property type="match status" value="1"/>
</dbReference>
<dbReference type="PANTHER" id="PTHR30136">
    <property type="entry name" value="HELIX-TURN-HELIX TRANSCRIPTIONAL REGULATOR, ICLR FAMILY"/>
    <property type="match status" value="1"/>
</dbReference>
<evidence type="ECO:0000259" key="5">
    <source>
        <dbReference type="PROSITE" id="PS51078"/>
    </source>
</evidence>
<dbReference type="EMBL" id="JAGSOV010000070">
    <property type="protein sequence ID" value="MCO1659703.1"/>
    <property type="molecule type" value="Genomic_DNA"/>
</dbReference>
<dbReference type="Gene3D" id="1.10.10.10">
    <property type="entry name" value="Winged helix-like DNA-binding domain superfamily/Winged helix DNA-binding domain"/>
    <property type="match status" value="1"/>
</dbReference>
<dbReference type="InterPro" id="IPR029016">
    <property type="entry name" value="GAF-like_dom_sf"/>
</dbReference>
<dbReference type="InterPro" id="IPR014757">
    <property type="entry name" value="Tscrpt_reg_IclR_C"/>
</dbReference>
<evidence type="ECO:0000256" key="1">
    <source>
        <dbReference type="ARBA" id="ARBA00023015"/>
    </source>
</evidence>
<evidence type="ECO:0000313" key="6">
    <source>
        <dbReference type="EMBL" id="MCO1659703.1"/>
    </source>
</evidence>
<dbReference type="Gene3D" id="3.30.450.40">
    <property type="match status" value="1"/>
</dbReference>
<evidence type="ECO:0000256" key="3">
    <source>
        <dbReference type="ARBA" id="ARBA00023163"/>
    </source>
</evidence>
<evidence type="ECO:0000256" key="2">
    <source>
        <dbReference type="ARBA" id="ARBA00023125"/>
    </source>
</evidence>
<keyword evidence="2" id="KW-0238">DNA-binding</keyword>
<name>A0ABT1A9T2_9PSEU</name>
<dbReference type="InterPro" id="IPR036390">
    <property type="entry name" value="WH_DNA-bd_sf"/>
</dbReference>
<dbReference type="Pfam" id="PF09339">
    <property type="entry name" value="HTH_IclR"/>
    <property type="match status" value="1"/>
</dbReference>